<sequence>MTSPKVPEEQVVGSKVVEGQYSVQTTDVGDTQSGFTATASLDESAVANTWQGVPDFPFELPSGKMGLGCQLTPPVTFPRIISAADIVEAFDDAFTCSLLPWEEELGSLHTFILQEWGLGSQEEPQRRRKDRRNDEAARRGLQSLIAPPGDLEGENQKFICVFQVGLEDDEEFCLVKRILGKAGNNMRRIADECNAKVRLRGIGSGFLEGSDGCEANMPLQLNVSCTDYSDYVAAVDQVASLLKDLYKHYRRYARSKGMEPPDVRLSVDEVRRDDLRLDQLAAKACQLRN</sequence>
<dbReference type="PANTHER" id="PTHR15744:SF0">
    <property type="entry name" value="KH HOMOLOGY DOMAIN-CONTAINING PROTEIN 4"/>
    <property type="match status" value="1"/>
</dbReference>
<dbReference type="PANTHER" id="PTHR15744">
    <property type="entry name" value="BLOM7"/>
    <property type="match status" value="1"/>
</dbReference>
<gene>
    <name evidence="2" type="ORF">EVOR1521_LOCUS16048</name>
</gene>
<dbReference type="GO" id="GO:0003723">
    <property type="term" value="F:RNA binding"/>
    <property type="evidence" value="ECO:0007669"/>
    <property type="project" value="InterPro"/>
</dbReference>
<dbReference type="AlphaFoldDB" id="A0AA36IPX3"/>
<evidence type="ECO:0000259" key="1">
    <source>
        <dbReference type="Pfam" id="PF22675"/>
    </source>
</evidence>
<dbReference type="GO" id="GO:0005634">
    <property type="term" value="C:nucleus"/>
    <property type="evidence" value="ECO:0007669"/>
    <property type="project" value="InterPro"/>
</dbReference>
<dbReference type="Gene3D" id="3.30.1370.10">
    <property type="entry name" value="K Homology domain, type 1"/>
    <property type="match status" value="1"/>
</dbReference>
<comment type="caution">
    <text evidence="2">The sequence shown here is derived from an EMBL/GenBank/DDBJ whole genome shotgun (WGS) entry which is preliminary data.</text>
</comment>
<evidence type="ECO:0000313" key="3">
    <source>
        <dbReference type="Proteomes" id="UP001178507"/>
    </source>
</evidence>
<feature type="domain" description="KHDC4/BBP-like KH-domain type I" evidence="1">
    <location>
        <begin position="169"/>
        <end position="243"/>
    </location>
</feature>
<proteinExistence type="predicted"/>
<dbReference type="InterPro" id="IPR055256">
    <property type="entry name" value="KH_1_KHDC4/BBP-like"/>
</dbReference>
<reference evidence="2" key="1">
    <citation type="submission" date="2023-08" db="EMBL/GenBank/DDBJ databases">
        <authorList>
            <person name="Chen Y."/>
            <person name="Shah S."/>
            <person name="Dougan E. K."/>
            <person name="Thang M."/>
            <person name="Chan C."/>
        </authorList>
    </citation>
    <scope>NUCLEOTIDE SEQUENCE</scope>
</reference>
<organism evidence="2 3">
    <name type="scientific">Effrenium voratum</name>
    <dbReference type="NCBI Taxonomy" id="2562239"/>
    <lineage>
        <taxon>Eukaryota</taxon>
        <taxon>Sar</taxon>
        <taxon>Alveolata</taxon>
        <taxon>Dinophyceae</taxon>
        <taxon>Suessiales</taxon>
        <taxon>Symbiodiniaceae</taxon>
        <taxon>Effrenium</taxon>
    </lineage>
</organism>
<keyword evidence="3" id="KW-1185">Reference proteome</keyword>
<dbReference type="InterPro" id="IPR031121">
    <property type="entry name" value="RIK/BLOM7"/>
</dbReference>
<accession>A0AA36IPX3</accession>
<dbReference type="SUPFAM" id="SSF54791">
    <property type="entry name" value="Eukaryotic type KH-domain (KH-domain type I)"/>
    <property type="match status" value="1"/>
</dbReference>
<name>A0AA36IPX3_9DINO</name>
<dbReference type="EMBL" id="CAUJNA010002124">
    <property type="protein sequence ID" value="CAJ1390704.1"/>
    <property type="molecule type" value="Genomic_DNA"/>
</dbReference>
<dbReference type="Pfam" id="PF22675">
    <property type="entry name" value="KH-I_KHDC4-BBP"/>
    <property type="match status" value="1"/>
</dbReference>
<protein>
    <recommendedName>
        <fullName evidence="1">KHDC4/BBP-like KH-domain type I domain-containing protein</fullName>
    </recommendedName>
</protein>
<dbReference type="InterPro" id="IPR036612">
    <property type="entry name" value="KH_dom_type_1_sf"/>
</dbReference>
<dbReference type="Proteomes" id="UP001178507">
    <property type="component" value="Unassembled WGS sequence"/>
</dbReference>
<evidence type="ECO:0000313" key="2">
    <source>
        <dbReference type="EMBL" id="CAJ1390704.1"/>
    </source>
</evidence>